<dbReference type="GO" id="GO:0005634">
    <property type="term" value="C:nucleus"/>
    <property type="evidence" value="ECO:0000318"/>
    <property type="project" value="GO_Central"/>
</dbReference>
<keyword evidence="3" id="KW-0963">Cytoplasm</keyword>
<name>A0A251V6A5_HELAN</name>
<keyword evidence="11" id="KW-1133">Transmembrane helix</keyword>
<feature type="region of interest" description="Disordered" evidence="10">
    <location>
        <begin position="40"/>
        <end position="66"/>
    </location>
</feature>
<keyword evidence="8" id="KW-0804">Transcription</keyword>
<keyword evidence="7" id="KW-0805">Transcription regulation</keyword>
<evidence type="ECO:0000256" key="8">
    <source>
        <dbReference type="ARBA" id="ARBA00023163"/>
    </source>
</evidence>
<keyword evidence="14" id="KW-0863">Zinc-finger</keyword>
<evidence type="ECO:0000256" key="5">
    <source>
        <dbReference type="ARBA" id="ARBA00022553"/>
    </source>
</evidence>
<evidence type="ECO:0000256" key="11">
    <source>
        <dbReference type="SAM" id="Phobius"/>
    </source>
</evidence>
<evidence type="ECO:0000256" key="9">
    <source>
        <dbReference type="ARBA" id="ARBA00023242"/>
    </source>
</evidence>
<keyword evidence="6" id="KW-0832">Ubl conjugation</keyword>
<organism evidence="14 15">
    <name type="scientific">Helianthus annuus</name>
    <name type="common">Common sunflower</name>
    <dbReference type="NCBI Taxonomy" id="4232"/>
    <lineage>
        <taxon>Eukaryota</taxon>
        <taxon>Viridiplantae</taxon>
        <taxon>Streptophyta</taxon>
        <taxon>Embryophyta</taxon>
        <taxon>Tracheophyta</taxon>
        <taxon>Spermatophyta</taxon>
        <taxon>Magnoliopsida</taxon>
        <taxon>eudicotyledons</taxon>
        <taxon>Gunneridae</taxon>
        <taxon>Pentapetalae</taxon>
        <taxon>asterids</taxon>
        <taxon>campanulids</taxon>
        <taxon>Asterales</taxon>
        <taxon>Asteraceae</taxon>
        <taxon>Asteroideae</taxon>
        <taxon>Heliantheae alliance</taxon>
        <taxon>Heliantheae</taxon>
        <taxon>Helianthus</taxon>
    </lineage>
</organism>
<dbReference type="GO" id="GO:0008270">
    <property type="term" value="F:zinc ion binding"/>
    <property type="evidence" value="ECO:0007669"/>
    <property type="project" value="UniProtKB-KW"/>
</dbReference>
<evidence type="ECO:0000256" key="2">
    <source>
        <dbReference type="ARBA" id="ARBA00004496"/>
    </source>
</evidence>
<evidence type="ECO:0000313" key="13">
    <source>
        <dbReference type="EMBL" id="KAF5814387.1"/>
    </source>
</evidence>
<feature type="domain" description="Zinc-finger" evidence="12">
    <location>
        <begin position="380"/>
        <end position="476"/>
    </location>
</feature>
<proteinExistence type="predicted"/>
<keyword evidence="14" id="KW-0479">Metal-binding</keyword>
<evidence type="ECO:0000256" key="1">
    <source>
        <dbReference type="ARBA" id="ARBA00004123"/>
    </source>
</evidence>
<sequence length="558" mass="63473">MVLCLVERRGVFILNGKERRANHCDTRRCGQSRLLDRHRPLGSPRCAETRPPPARRHNSGIIGKTTPPIQDEPTPLVFALHLDAAENNGDSGSRTGKTSAVCGQHLQYADHICKHLKKKRWIKPLHSTSVLPQPLYHYVIHLEVFILVLLFAFYFSNPVQYVEVLILVLLFAFYFSNPFQSRSTGQIHPNPTQINTKNRFPPITIHANHIPTHGLKTLDILHTVHFHLAGAHNRLKMVSKTIRRDKKGGIEQDKEGGVAEYEQSREERIKQNLQRMQTLGILELSRKLKPPPKPKTDRPPKPKPLSGSPRRSSRIKVLPTVSYVEKRDPKEKVVKNVVIVIKEGSKPEVYTEEHEKLLGDHKETWKLAVDGYDDEGNRIYDAFEGKSCHQCRQKTVGQRTKCRKCTSVQGQFCGDCLFMRYGENVLEANANPDWVCPVCRDICNCSRCRRVKGWEPTGNLYRKALHLGYKSVAHYLIHTRGPNGKQEDIDNEGEQLDEKDDNMDEDAKHTKHPESDQHLKGGDVDDDSDYEADPHGGDDDEGDDDADDDDEELSSEDD</sequence>
<reference evidence="13" key="3">
    <citation type="submission" date="2020-06" db="EMBL/GenBank/DDBJ databases">
        <title>Helianthus annuus Genome sequencing and assembly Release 2.</title>
        <authorList>
            <person name="Gouzy J."/>
            <person name="Langlade N."/>
            <person name="Munos S."/>
        </authorList>
    </citation>
    <scope>NUCLEOTIDE SEQUENCE</scope>
    <source>
        <tissue evidence="13">Leaves</tissue>
    </source>
</reference>
<evidence type="ECO:0000313" key="14">
    <source>
        <dbReference type="EMBL" id="OTG31130.1"/>
    </source>
</evidence>
<feature type="compositionally biased region" description="Acidic residues" evidence="10">
    <location>
        <begin position="538"/>
        <end position="558"/>
    </location>
</feature>
<dbReference type="GO" id="GO:0005737">
    <property type="term" value="C:cytoplasm"/>
    <property type="evidence" value="ECO:0007669"/>
    <property type="project" value="UniProtKB-SubCell"/>
</dbReference>
<dbReference type="InParanoid" id="A0A251V6A5"/>
<protein>
    <submittedName>
        <fullName evidence="14">Putative zinc-finger domain of monoamine-oxidase A repressor R1</fullName>
    </submittedName>
    <submittedName>
        <fullName evidence="13">Transcription factor C2H2 family</fullName>
    </submittedName>
</protein>
<dbReference type="AlphaFoldDB" id="A0A251V6A5"/>
<keyword evidence="11" id="KW-0812">Transmembrane</keyword>
<keyword evidence="5" id="KW-0597">Phosphoprotein</keyword>
<dbReference type="GO" id="GO:0006355">
    <property type="term" value="P:regulation of DNA-templated transcription"/>
    <property type="evidence" value="ECO:0007669"/>
    <property type="project" value="InterPro"/>
</dbReference>
<dbReference type="PANTHER" id="PTHR31169:SF33">
    <property type="entry name" value="CELL DIVISION CYCLE-ASSOCIATED 7-LIKE PROTEIN"/>
    <property type="match status" value="1"/>
</dbReference>
<feature type="region of interest" description="Disordered" evidence="10">
    <location>
        <begin position="495"/>
        <end position="558"/>
    </location>
</feature>
<dbReference type="Proteomes" id="UP000215914">
    <property type="component" value="Chromosome 3"/>
</dbReference>
<evidence type="ECO:0000256" key="10">
    <source>
        <dbReference type="SAM" id="MobiDB-lite"/>
    </source>
</evidence>
<keyword evidence="11" id="KW-0472">Membrane</keyword>
<accession>A0A251V6A5</accession>
<keyword evidence="14" id="KW-0862">Zinc</keyword>
<feature type="compositionally biased region" description="Basic and acidic residues" evidence="10">
    <location>
        <begin position="505"/>
        <end position="523"/>
    </location>
</feature>
<evidence type="ECO:0000313" key="15">
    <source>
        <dbReference type="Proteomes" id="UP000215914"/>
    </source>
</evidence>
<dbReference type="EMBL" id="MNCJ02000318">
    <property type="protein sequence ID" value="KAF5814387.1"/>
    <property type="molecule type" value="Genomic_DNA"/>
</dbReference>
<keyword evidence="4" id="KW-1017">Isopeptide bond</keyword>
<comment type="subcellular location">
    <subcellularLocation>
        <location evidence="2">Cytoplasm</location>
    </subcellularLocation>
    <subcellularLocation>
        <location evidence="1">Nucleus</location>
    </subcellularLocation>
</comment>
<reference evidence="14" key="2">
    <citation type="submission" date="2017-02" db="EMBL/GenBank/DDBJ databases">
        <title>Sunflower complete genome.</title>
        <authorList>
            <person name="Langlade N."/>
            <person name="Munos S."/>
        </authorList>
    </citation>
    <scope>NUCLEOTIDE SEQUENCE [LARGE SCALE GENOMIC DNA]</scope>
    <source>
        <tissue evidence="14">Leaves</tissue>
    </source>
</reference>
<gene>
    <name evidence="14" type="ORF">HannXRQ_Chr03g0072111</name>
    <name evidence="13" type="ORF">HanXRQr2_Chr03g0110481</name>
</gene>
<dbReference type="InterPro" id="IPR040221">
    <property type="entry name" value="CDCA7/CDA7L"/>
</dbReference>
<dbReference type="EMBL" id="CM007892">
    <property type="protein sequence ID" value="OTG31130.1"/>
    <property type="molecule type" value="Genomic_DNA"/>
</dbReference>
<evidence type="ECO:0000256" key="6">
    <source>
        <dbReference type="ARBA" id="ARBA00022843"/>
    </source>
</evidence>
<dbReference type="Gramene" id="mRNA:HanXRQr2_Chr03g0110481">
    <property type="protein sequence ID" value="mRNA:HanXRQr2_Chr03g0110481"/>
    <property type="gene ID" value="HanXRQr2_Chr03g0110481"/>
</dbReference>
<feature type="compositionally biased region" description="Acidic residues" evidence="10">
    <location>
        <begin position="495"/>
        <end position="504"/>
    </location>
</feature>
<evidence type="ECO:0000259" key="12">
    <source>
        <dbReference type="Pfam" id="PF10497"/>
    </source>
</evidence>
<evidence type="ECO:0000256" key="7">
    <source>
        <dbReference type="ARBA" id="ARBA00023015"/>
    </source>
</evidence>
<keyword evidence="9" id="KW-0539">Nucleus</keyword>
<evidence type="ECO:0000256" key="4">
    <source>
        <dbReference type="ARBA" id="ARBA00022499"/>
    </source>
</evidence>
<feature type="region of interest" description="Disordered" evidence="10">
    <location>
        <begin position="282"/>
        <end position="314"/>
    </location>
</feature>
<feature type="transmembrane region" description="Helical" evidence="11">
    <location>
        <begin position="161"/>
        <end position="179"/>
    </location>
</feature>
<feature type="transmembrane region" description="Helical" evidence="11">
    <location>
        <begin position="135"/>
        <end position="155"/>
    </location>
</feature>
<dbReference type="Pfam" id="PF10497">
    <property type="entry name" value="zf-4CXXC_R1"/>
    <property type="match status" value="1"/>
</dbReference>
<keyword evidence="15" id="KW-1185">Reference proteome</keyword>
<reference evidence="13 15" key="1">
    <citation type="journal article" date="2017" name="Nature">
        <title>The sunflower genome provides insights into oil metabolism, flowering and Asterid evolution.</title>
        <authorList>
            <person name="Badouin H."/>
            <person name="Gouzy J."/>
            <person name="Grassa C.J."/>
            <person name="Murat F."/>
            <person name="Staton S.E."/>
            <person name="Cottret L."/>
            <person name="Lelandais-Briere C."/>
            <person name="Owens G.L."/>
            <person name="Carrere S."/>
            <person name="Mayjonade B."/>
            <person name="Legrand L."/>
            <person name="Gill N."/>
            <person name="Kane N.C."/>
            <person name="Bowers J.E."/>
            <person name="Hubner S."/>
            <person name="Bellec A."/>
            <person name="Berard A."/>
            <person name="Berges H."/>
            <person name="Blanchet N."/>
            <person name="Boniface M.C."/>
            <person name="Brunel D."/>
            <person name="Catrice O."/>
            <person name="Chaidir N."/>
            <person name="Claudel C."/>
            <person name="Donnadieu C."/>
            <person name="Faraut T."/>
            <person name="Fievet G."/>
            <person name="Helmstetter N."/>
            <person name="King M."/>
            <person name="Knapp S.J."/>
            <person name="Lai Z."/>
            <person name="Le Paslier M.C."/>
            <person name="Lippi Y."/>
            <person name="Lorenzon L."/>
            <person name="Mandel J.R."/>
            <person name="Marage G."/>
            <person name="Marchand G."/>
            <person name="Marquand E."/>
            <person name="Bret-Mestries E."/>
            <person name="Morien E."/>
            <person name="Nambeesan S."/>
            <person name="Nguyen T."/>
            <person name="Pegot-Espagnet P."/>
            <person name="Pouilly N."/>
            <person name="Raftis F."/>
            <person name="Sallet E."/>
            <person name="Schiex T."/>
            <person name="Thomas J."/>
            <person name="Vandecasteele C."/>
            <person name="Vares D."/>
            <person name="Vear F."/>
            <person name="Vautrin S."/>
            <person name="Crespi M."/>
            <person name="Mangin B."/>
            <person name="Burke J.M."/>
            <person name="Salse J."/>
            <person name="Munos S."/>
            <person name="Vincourt P."/>
            <person name="Rieseberg L.H."/>
            <person name="Langlade N.B."/>
        </authorList>
    </citation>
    <scope>NUCLEOTIDE SEQUENCE [LARGE SCALE GENOMIC DNA]</scope>
    <source>
        <strain evidence="15">cv. SF193</strain>
        <tissue evidence="13">Leaves</tissue>
    </source>
</reference>
<dbReference type="PANTHER" id="PTHR31169">
    <property type="entry name" value="OS05G0300700 PROTEIN"/>
    <property type="match status" value="1"/>
</dbReference>
<evidence type="ECO:0000256" key="3">
    <source>
        <dbReference type="ARBA" id="ARBA00022490"/>
    </source>
</evidence>
<dbReference type="InterPro" id="IPR018866">
    <property type="entry name" value="Znf-4CXXC_R1"/>
</dbReference>